<dbReference type="AlphaFoldDB" id="A0A117I0D3"/>
<evidence type="ECO:0000313" key="1">
    <source>
        <dbReference type="EMBL" id="GAS80432.1"/>
    </source>
</evidence>
<protein>
    <submittedName>
        <fullName evidence="1">Uncharacterized protein</fullName>
    </submittedName>
</protein>
<dbReference type="Proteomes" id="UP000069697">
    <property type="component" value="Unassembled WGS sequence"/>
</dbReference>
<accession>A0A117I0D3</accession>
<comment type="caution">
    <text evidence="1">The sequence shown here is derived from an EMBL/GenBank/DDBJ whole genome shotgun (WGS) entry which is preliminary data.</text>
</comment>
<evidence type="ECO:0000313" key="2">
    <source>
        <dbReference type="Proteomes" id="UP000069697"/>
    </source>
</evidence>
<name>A0A117I0D3_PAEAM</name>
<sequence length="47" mass="5395">MQKTIIELSDLMKKYPKSAAFLLSIIVLNLVYAFGKDIGAWLYHLTH</sequence>
<organism evidence="1 2">
    <name type="scientific">Paenibacillus amylolyticus</name>
    <dbReference type="NCBI Taxonomy" id="1451"/>
    <lineage>
        <taxon>Bacteria</taxon>
        <taxon>Bacillati</taxon>
        <taxon>Bacillota</taxon>
        <taxon>Bacilli</taxon>
        <taxon>Bacillales</taxon>
        <taxon>Paenibacillaceae</taxon>
        <taxon>Paenibacillus</taxon>
    </lineage>
</organism>
<reference evidence="1 2" key="1">
    <citation type="journal article" date="2016" name="Genome Announc.">
        <title>Draft Genome Sequence of Paenibacillus amylolyticus Heshi-A3, Isolated from Fermented Rice Bran in a Japanese Fermented Seafood Dish.</title>
        <authorList>
            <person name="Akuzawa S."/>
            <person name="Nagaoka J."/>
            <person name="Kanekatsu M."/>
            <person name="Kubota E."/>
            <person name="Ohtake R."/>
            <person name="Suzuki T."/>
            <person name="Kanesaki Y."/>
        </authorList>
    </citation>
    <scope>NUCLEOTIDE SEQUENCE [LARGE SCALE GENOMIC DNA]</scope>
    <source>
        <strain evidence="1 2">Heshi-A3</strain>
    </source>
</reference>
<dbReference type="EMBL" id="BCNV01000001">
    <property type="protein sequence ID" value="GAS80432.1"/>
    <property type="molecule type" value="Genomic_DNA"/>
</dbReference>
<reference evidence="2" key="2">
    <citation type="submission" date="2016-01" db="EMBL/GenBank/DDBJ databases">
        <title>Draft Genome Sequence of Paenibacillus amylolyticus Heshi-A3 that Was Isolated from Fermented Rice Bran with Aging Salted Mackerel, Which Was Named Heshiko as Traditional Fermented Seafood in Japan.</title>
        <authorList>
            <person name="Akuzawa S."/>
            <person name="Nakagawa J."/>
            <person name="Kanekatsu T."/>
            <person name="Kubota E."/>
            <person name="Ohtake R."/>
            <person name="Suzuki T."/>
            <person name="Kanesaki Y."/>
        </authorList>
    </citation>
    <scope>NUCLEOTIDE SEQUENCE [LARGE SCALE GENOMIC DNA]</scope>
    <source>
        <strain evidence="2">Heshi-A3</strain>
    </source>
</reference>
<gene>
    <name evidence="1" type="ORF">PAHA3_0502</name>
</gene>
<proteinExistence type="predicted"/>
<dbReference type="RefSeq" id="WP_167350839.1">
    <property type="nucleotide sequence ID" value="NZ_BCNV01000001.1"/>
</dbReference>